<sequence>MQRLAADVSKITLKNGIRFSSQVAQRQYYDVEKLGYTETGFPKFPKGTRISKKMIMGDYGPYDPKFRETQEYFQKQVAAGVPSYLVFTHDKVLYGIVCLVMLYMCVMSVIMTICFTSKKFCNYIPFNPKT</sequence>
<evidence type="ECO:0000313" key="2">
    <source>
        <dbReference type="Proteomes" id="UP000887565"/>
    </source>
</evidence>
<accession>A0A915HJ25</accession>
<dbReference type="Proteomes" id="UP000887565">
    <property type="component" value="Unplaced"/>
</dbReference>
<keyword evidence="1" id="KW-0812">Transmembrane</keyword>
<protein>
    <submittedName>
        <fullName evidence="3">Uncharacterized protein</fullName>
    </submittedName>
</protein>
<keyword evidence="1" id="KW-0472">Membrane</keyword>
<evidence type="ECO:0000256" key="1">
    <source>
        <dbReference type="SAM" id="Phobius"/>
    </source>
</evidence>
<evidence type="ECO:0000313" key="3">
    <source>
        <dbReference type="WBParaSite" id="nRc.2.0.1.t01590-RA"/>
    </source>
</evidence>
<dbReference type="AlphaFoldDB" id="A0A915HJ25"/>
<feature type="transmembrane region" description="Helical" evidence="1">
    <location>
        <begin position="92"/>
        <end position="115"/>
    </location>
</feature>
<keyword evidence="1" id="KW-1133">Transmembrane helix</keyword>
<organism evidence="2 3">
    <name type="scientific">Romanomermis culicivorax</name>
    <name type="common">Nematode worm</name>
    <dbReference type="NCBI Taxonomy" id="13658"/>
    <lineage>
        <taxon>Eukaryota</taxon>
        <taxon>Metazoa</taxon>
        <taxon>Ecdysozoa</taxon>
        <taxon>Nematoda</taxon>
        <taxon>Enoplea</taxon>
        <taxon>Dorylaimia</taxon>
        <taxon>Mermithida</taxon>
        <taxon>Mermithoidea</taxon>
        <taxon>Mermithidae</taxon>
        <taxon>Romanomermis</taxon>
    </lineage>
</organism>
<dbReference type="WBParaSite" id="nRc.2.0.1.t01590-RA">
    <property type="protein sequence ID" value="nRc.2.0.1.t01590-RA"/>
    <property type="gene ID" value="nRc.2.0.1.g01590"/>
</dbReference>
<proteinExistence type="predicted"/>
<name>A0A915HJ25_ROMCU</name>
<reference evidence="3" key="1">
    <citation type="submission" date="2022-11" db="UniProtKB">
        <authorList>
            <consortium name="WormBaseParasite"/>
        </authorList>
    </citation>
    <scope>IDENTIFICATION</scope>
</reference>
<keyword evidence="2" id="KW-1185">Reference proteome</keyword>